<evidence type="ECO:0000313" key="14">
    <source>
        <dbReference type="Proteomes" id="UP000308891"/>
    </source>
</evidence>
<dbReference type="InterPro" id="IPR050450">
    <property type="entry name" value="COX15/CtaA_HemeA_synthase"/>
</dbReference>
<protein>
    <submittedName>
        <fullName evidence="13">Heme A synthase</fullName>
    </submittedName>
</protein>
<name>A0A4T0UQW5_9NEIS</name>
<dbReference type="AlphaFoldDB" id="A0A4T0UQW5"/>
<feature type="transmembrane region" description="Helical" evidence="12">
    <location>
        <begin position="267"/>
        <end position="288"/>
    </location>
</feature>
<feature type="transmembrane region" description="Helical" evidence="12">
    <location>
        <begin position="75"/>
        <end position="92"/>
    </location>
</feature>
<evidence type="ECO:0000313" key="13">
    <source>
        <dbReference type="EMBL" id="TIC81258.1"/>
    </source>
</evidence>
<evidence type="ECO:0000256" key="5">
    <source>
        <dbReference type="ARBA" id="ARBA00022989"/>
    </source>
</evidence>
<evidence type="ECO:0000256" key="4">
    <source>
        <dbReference type="ARBA" id="ARBA00022723"/>
    </source>
</evidence>
<evidence type="ECO:0000256" key="12">
    <source>
        <dbReference type="SAM" id="Phobius"/>
    </source>
</evidence>
<keyword evidence="3 12" id="KW-0812">Transmembrane</keyword>
<keyword evidence="14" id="KW-1185">Reference proteome</keyword>
<evidence type="ECO:0000256" key="2">
    <source>
        <dbReference type="ARBA" id="ARBA00022475"/>
    </source>
</evidence>
<evidence type="ECO:0000256" key="1">
    <source>
        <dbReference type="ARBA" id="ARBA00004141"/>
    </source>
</evidence>
<reference evidence="13 14" key="1">
    <citation type="submission" date="2019-04" db="EMBL/GenBank/DDBJ databases">
        <title>Crenobacter sp. nov.</title>
        <authorList>
            <person name="Shi S."/>
        </authorList>
    </citation>
    <scope>NUCLEOTIDE SEQUENCE [LARGE SCALE GENOMIC DNA]</scope>
    <source>
        <strain evidence="13 14">GY 70310</strain>
    </source>
</reference>
<feature type="transmembrane region" description="Helical" evidence="12">
    <location>
        <begin position="294"/>
        <end position="316"/>
    </location>
</feature>
<proteinExistence type="predicted"/>
<dbReference type="GO" id="GO:0046872">
    <property type="term" value="F:metal ion binding"/>
    <property type="evidence" value="ECO:0007669"/>
    <property type="project" value="UniProtKB-KW"/>
</dbReference>
<keyword evidence="2" id="KW-1003">Cell membrane</keyword>
<evidence type="ECO:0000256" key="7">
    <source>
        <dbReference type="ARBA" id="ARBA00023004"/>
    </source>
</evidence>
<dbReference type="Proteomes" id="UP000308891">
    <property type="component" value="Unassembled WGS sequence"/>
</dbReference>
<keyword evidence="9 12" id="KW-0472">Membrane</keyword>
<keyword evidence="8" id="KW-0350">Heme biosynthesis</keyword>
<comment type="caution">
    <text evidence="13">The sequence shown here is derived from an EMBL/GenBank/DDBJ whole genome shotgun (WGS) entry which is preliminary data.</text>
</comment>
<evidence type="ECO:0000256" key="11">
    <source>
        <dbReference type="ARBA" id="ARBA00023444"/>
    </source>
</evidence>
<dbReference type="InterPro" id="IPR003780">
    <property type="entry name" value="COX15/CtaA_fam"/>
</dbReference>
<comment type="pathway">
    <text evidence="11">Porphyrin-containing compound metabolism.</text>
</comment>
<dbReference type="GO" id="GO:0006784">
    <property type="term" value="P:heme A biosynthetic process"/>
    <property type="evidence" value="ECO:0007669"/>
    <property type="project" value="InterPro"/>
</dbReference>
<feature type="transmembrane region" description="Helical" evidence="12">
    <location>
        <begin position="163"/>
        <end position="181"/>
    </location>
</feature>
<dbReference type="PANTHER" id="PTHR35457:SF1">
    <property type="entry name" value="HEME A SYNTHASE"/>
    <property type="match status" value="1"/>
</dbReference>
<keyword evidence="7" id="KW-0408">Iron</keyword>
<dbReference type="Pfam" id="PF02628">
    <property type="entry name" value="COX15-CtaA"/>
    <property type="match status" value="1"/>
</dbReference>
<keyword evidence="4" id="KW-0479">Metal-binding</keyword>
<evidence type="ECO:0000256" key="8">
    <source>
        <dbReference type="ARBA" id="ARBA00023133"/>
    </source>
</evidence>
<feature type="transmembrane region" description="Helical" evidence="12">
    <location>
        <begin position="99"/>
        <end position="123"/>
    </location>
</feature>
<dbReference type="EMBL" id="STGJ01000012">
    <property type="protein sequence ID" value="TIC81258.1"/>
    <property type="molecule type" value="Genomic_DNA"/>
</dbReference>
<feature type="transmembrane region" description="Helical" evidence="12">
    <location>
        <begin position="129"/>
        <end position="151"/>
    </location>
</feature>
<dbReference type="GO" id="GO:0016020">
    <property type="term" value="C:membrane"/>
    <property type="evidence" value="ECO:0007669"/>
    <property type="project" value="UniProtKB-SubCell"/>
</dbReference>
<dbReference type="GO" id="GO:0016491">
    <property type="term" value="F:oxidoreductase activity"/>
    <property type="evidence" value="ECO:0007669"/>
    <property type="project" value="UniProtKB-KW"/>
</dbReference>
<feature type="transmembrane region" description="Helical" evidence="12">
    <location>
        <begin position="236"/>
        <end position="255"/>
    </location>
</feature>
<sequence>MRRLLWLALLVACVVVPLGAYVRLSDAGLGCPDWPGCYGKLSPAHARDVIVDVHAADPHGPVSLAKAWKEMSHRYLASALGLVIVGIAWLAWRQRTQRLLAGTLLAAVVFQGLLGMWTVTLLLKPAIVSLHLIGGISIVALIAALLTRASLAPLPAPPPTRALAWALVAAVAVQVLLGGWVTSNYAAPACQGFPQCNGAWWPEGMDFTAALHVTRALGEGPDGTPLAWGALVAIHWLHRAGALLLSVLLAALLWHTRAEPAWRASRWLLLSLWALQVGLGVANVVFALPLPLAVAHNAGAMLLAAGVLSVAVRARAPLTAAIGRRLYQFGQQGGVR</sequence>
<organism evidence="13 14">
    <name type="scientific">Crenobacter intestini</name>
    <dbReference type="NCBI Taxonomy" id="2563443"/>
    <lineage>
        <taxon>Bacteria</taxon>
        <taxon>Pseudomonadati</taxon>
        <taxon>Pseudomonadota</taxon>
        <taxon>Betaproteobacteria</taxon>
        <taxon>Neisseriales</taxon>
        <taxon>Neisseriaceae</taxon>
        <taxon>Crenobacter</taxon>
    </lineage>
</organism>
<gene>
    <name evidence="13" type="ORF">E5K04_11675</name>
</gene>
<evidence type="ECO:0000256" key="3">
    <source>
        <dbReference type="ARBA" id="ARBA00022692"/>
    </source>
</evidence>
<dbReference type="PANTHER" id="PTHR35457">
    <property type="entry name" value="HEME A SYNTHASE"/>
    <property type="match status" value="1"/>
</dbReference>
<keyword evidence="10" id="KW-1015">Disulfide bond</keyword>
<keyword evidence="6" id="KW-0560">Oxidoreductase</keyword>
<keyword evidence="5 12" id="KW-1133">Transmembrane helix</keyword>
<accession>A0A4T0UQW5</accession>
<evidence type="ECO:0000256" key="10">
    <source>
        <dbReference type="ARBA" id="ARBA00023157"/>
    </source>
</evidence>
<evidence type="ECO:0000256" key="6">
    <source>
        <dbReference type="ARBA" id="ARBA00023002"/>
    </source>
</evidence>
<comment type="subcellular location">
    <subcellularLocation>
        <location evidence="1">Membrane</location>
        <topology evidence="1">Multi-pass membrane protein</topology>
    </subcellularLocation>
</comment>
<evidence type="ECO:0000256" key="9">
    <source>
        <dbReference type="ARBA" id="ARBA00023136"/>
    </source>
</evidence>
<dbReference type="OrthoDB" id="1447144at2"/>